<evidence type="ECO:0000313" key="6">
    <source>
        <dbReference type="EMBL" id="AFN82938.1"/>
    </source>
</evidence>
<dbReference type="Gene3D" id="1.25.10.10">
    <property type="entry name" value="Leucine-rich Repeat Variant"/>
    <property type="match status" value="1"/>
</dbReference>
<dbReference type="GO" id="GO:0005737">
    <property type="term" value="C:cytoplasm"/>
    <property type="evidence" value="ECO:0007669"/>
    <property type="project" value="UniProtKB-SubCell"/>
</dbReference>
<reference evidence="6 7" key="1">
    <citation type="journal article" date="2012" name="Proc. Natl. Acad. Sci. U.S.A.">
        <title>Gain and loss of multiple functionally related, horizontally transferred genes in the reduced genomes of two microsporidian parasites.</title>
        <authorList>
            <person name="Pombert J.-F."/>
            <person name="Selman M."/>
            <person name="Burki F."/>
            <person name="Bardell F.T."/>
            <person name="Farinelli L."/>
            <person name="Solter L.F."/>
            <person name="Whitman D.W."/>
            <person name="Weiss L.M."/>
            <person name="Corradi N."/>
            <person name="Keeling P.J."/>
        </authorList>
    </citation>
    <scope>NUCLEOTIDE SEQUENCE [LARGE SCALE GENOMIC DNA]</scope>
    <source>
        <strain evidence="6 7">SJ-2008</strain>
    </source>
</reference>
<dbReference type="GeneID" id="20521237"/>
<dbReference type="OrthoDB" id="2189586at2759"/>
<dbReference type="KEGG" id="ero:EROM_050040"/>
<dbReference type="SUPFAM" id="SSF48371">
    <property type="entry name" value="ARM repeat"/>
    <property type="match status" value="1"/>
</dbReference>
<sequence>MNQDLGTCYDDPFRIIDCYKSEQALFLKGLRDKITCNEREKILLFETGFTKDRDFGGSAEENCMNLEILALLATSQSQAIREGVRECVPQIFELIKSQPLPPSSIHISMFRSFRIIISRVDQTSFYSKYLAFFLTVIEINQQSLCLNAIKNEVLELFYQMLKMDGRIKDRLKSKKIVRILCNQNLHGIKLLNELIDKDVGRYIKMERLFERLNNSNVRNKLEILSCCVKLYKLSHVGDPRIMERILYELDELVQYKKEFLVLIGFLAQNDTQAQLFCRDIGLVSKIVERFHGIQPSLLEPELLFCLYSLTTELEENRKIIAKSSIIPSVFGSFKQKVNRKQIDLTFFMTVMLLKSMTKSITFLRSDLLDYPAVELLISVLDNKFPDTVDGIDQMVDEKDLQPGFIEKNILDVLINLVMEYGDYKNKFIASGGVEKILSYTLRFPHVVLQIFKNFLYDTGFNSREVFIKATDRGFFNKFLNMYEESRDMEILEGCFNLMRNLLCDDTLDYIVQSYEGMVDSIFLYLDKFANGMPISENTKEECVVLQILYTIVNLSASSDKFKSLVLIKKHLDNMKKVSTTRSLSIAFIWIIINLSWKEEGSEDRVQILCANGIKEWLVRIQAKDSVLADKIGTALENLRLV</sequence>
<dbReference type="AlphaFoldDB" id="I6ZI90"/>
<dbReference type="PANTHER" id="PTHR15651:SF7">
    <property type="entry name" value="ARMADILLO REPEAT-CONTAINING PROTEIN 8"/>
    <property type="match status" value="1"/>
</dbReference>
<evidence type="ECO:0000256" key="3">
    <source>
        <dbReference type="ARBA" id="ARBA00022490"/>
    </source>
</evidence>
<dbReference type="InterPro" id="IPR038739">
    <property type="entry name" value="ARMC8/Vid28"/>
</dbReference>
<dbReference type="PANTHER" id="PTHR15651">
    <property type="entry name" value="ARMADILLO REPEAT-CONTAINING PROTEIN 8"/>
    <property type="match status" value="1"/>
</dbReference>
<dbReference type="GO" id="GO:0043161">
    <property type="term" value="P:proteasome-mediated ubiquitin-dependent protein catabolic process"/>
    <property type="evidence" value="ECO:0007669"/>
    <property type="project" value="TreeGrafter"/>
</dbReference>
<protein>
    <submittedName>
        <fullName evidence="6">Uncharacterized protein</fullName>
    </submittedName>
</protein>
<dbReference type="VEuPathDB" id="MicrosporidiaDB:EROM_050040"/>
<dbReference type="InterPro" id="IPR011989">
    <property type="entry name" value="ARM-like"/>
</dbReference>
<evidence type="ECO:0000256" key="4">
    <source>
        <dbReference type="ARBA" id="ARBA00022737"/>
    </source>
</evidence>
<comment type="subcellular location">
    <subcellularLocation>
        <location evidence="2">Cytoplasm</location>
    </subcellularLocation>
    <subcellularLocation>
        <location evidence="1">Nucleus</location>
    </subcellularLocation>
</comment>
<dbReference type="RefSeq" id="XP_009264435.1">
    <property type="nucleotide sequence ID" value="XM_009266160.1"/>
</dbReference>
<evidence type="ECO:0000256" key="1">
    <source>
        <dbReference type="ARBA" id="ARBA00004123"/>
    </source>
</evidence>
<evidence type="ECO:0000256" key="5">
    <source>
        <dbReference type="ARBA" id="ARBA00023242"/>
    </source>
</evidence>
<keyword evidence="7" id="KW-1185">Reference proteome</keyword>
<evidence type="ECO:0000313" key="7">
    <source>
        <dbReference type="Proteomes" id="UP000010094"/>
    </source>
</evidence>
<dbReference type="Proteomes" id="UP000010094">
    <property type="component" value="Chromosome V"/>
</dbReference>
<name>I6ZI90_ENCRO</name>
<dbReference type="GO" id="GO:0005634">
    <property type="term" value="C:nucleus"/>
    <property type="evidence" value="ECO:0007669"/>
    <property type="project" value="UniProtKB-SubCell"/>
</dbReference>
<proteinExistence type="predicted"/>
<keyword evidence="5" id="KW-0539">Nucleus</keyword>
<keyword evidence="4" id="KW-0677">Repeat</keyword>
<organism evidence="6 7">
    <name type="scientific">Encephalitozoon romaleae (strain SJ-2008)</name>
    <name type="common">Microsporidian parasite</name>
    <dbReference type="NCBI Taxonomy" id="1178016"/>
    <lineage>
        <taxon>Eukaryota</taxon>
        <taxon>Fungi</taxon>
        <taxon>Fungi incertae sedis</taxon>
        <taxon>Microsporidia</taxon>
        <taxon>Unikaryonidae</taxon>
        <taxon>Encephalitozoon</taxon>
    </lineage>
</organism>
<dbReference type="GO" id="GO:0034657">
    <property type="term" value="C:GID complex"/>
    <property type="evidence" value="ECO:0007669"/>
    <property type="project" value="TreeGrafter"/>
</dbReference>
<dbReference type="InterPro" id="IPR016024">
    <property type="entry name" value="ARM-type_fold"/>
</dbReference>
<keyword evidence="3" id="KW-0963">Cytoplasm</keyword>
<gene>
    <name evidence="6" type="ordered locus">EROM_050040</name>
</gene>
<evidence type="ECO:0000256" key="2">
    <source>
        <dbReference type="ARBA" id="ARBA00004496"/>
    </source>
</evidence>
<dbReference type="EMBL" id="CP003522">
    <property type="protein sequence ID" value="AFN82938.1"/>
    <property type="molecule type" value="Genomic_DNA"/>
</dbReference>
<accession>I6ZI90</accession>
<dbReference type="HOGENOM" id="CLU_427009_0_0_1"/>